<dbReference type="RefSeq" id="WP_089244339.1">
    <property type="nucleotide sequence ID" value="NZ_FZPH01000001.1"/>
</dbReference>
<dbReference type="PANTHER" id="PTHR35176:SF2">
    <property type="entry name" value="F420H(2)-DEPENDENT REDUCTASE RV1155"/>
    <property type="match status" value="1"/>
</dbReference>
<dbReference type="NCBIfam" id="TIGR03618">
    <property type="entry name" value="Rv1155_F420"/>
    <property type="match status" value="1"/>
</dbReference>
<feature type="domain" description="Pyridoxamine 5'-phosphate oxidase N-terminal" evidence="2">
    <location>
        <begin position="14"/>
        <end position="141"/>
    </location>
</feature>
<evidence type="ECO:0000313" key="3">
    <source>
        <dbReference type="EMBL" id="SNS73655.1"/>
    </source>
</evidence>
<dbReference type="InterPro" id="IPR012349">
    <property type="entry name" value="Split_barrel_FMN-bd"/>
</dbReference>
<dbReference type="GO" id="GO:0005829">
    <property type="term" value="C:cytosol"/>
    <property type="evidence" value="ECO:0007669"/>
    <property type="project" value="TreeGrafter"/>
</dbReference>
<dbReference type="PANTHER" id="PTHR35176">
    <property type="entry name" value="HEME OXYGENASE HI_0854-RELATED"/>
    <property type="match status" value="1"/>
</dbReference>
<sequence length="156" mass="17376">MPKIATADRVGRAELIEFVRTRHRLTLVTFRRDGRPQLSPVSGGVDEAGRIVISTYPDRAKAVNLRRNPAASVLVHSDDWNDPYVQVDGTAEVLDMPSTETEDALVEYFRCIAGEHPDWSEYREAMRRQGKSLLRVTIDSWGPIATGGFPADRAPA</sequence>
<keyword evidence="4" id="KW-1185">Reference proteome</keyword>
<accession>A0A239GXQ2</accession>
<name>A0A239GXQ2_9ACTN</name>
<dbReference type="Gene3D" id="2.30.110.10">
    <property type="entry name" value="Electron Transport, Fmn-binding Protein, Chain A"/>
    <property type="match status" value="1"/>
</dbReference>
<protein>
    <submittedName>
        <fullName evidence="3">PPOX class probable F420-dependent enzyme</fullName>
    </submittedName>
</protein>
<dbReference type="GO" id="GO:0016627">
    <property type="term" value="F:oxidoreductase activity, acting on the CH-CH group of donors"/>
    <property type="evidence" value="ECO:0007669"/>
    <property type="project" value="TreeGrafter"/>
</dbReference>
<dbReference type="OrthoDB" id="1094370at2"/>
<dbReference type="SUPFAM" id="SSF50475">
    <property type="entry name" value="FMN-binding split barrel"/>
    <property type="match status" value="1"/>
</dbReference>
<proteinExistence type="predicted"/>
<evidence type="ECO:0000313" key="4">
    <source>
        <dbReference type="Proteomes" id="UP000198362"/>
    </source>
</evidence>
<dbReference type="InterPro" id="IPR011576">
    <property type="entry name" value="Pyridox_Oxase_N"/>
</dbReference>
<gene>
    <name evidence="3" type="ORF">SAMN05421812_101602</name>
</gene>
<dbReference type="GO" id="GO:0070967">
    <property type="term" value="F:coenzyme F420 binding"/>
    <property type="evidence" value="ECO:0007669"/>
    <property type="project" value="TreeGrafter"/>
</dbReference>
<dbReference type="AlphaFoldDB" id="A0A239GXQ2"/>
<dbReference type="InterPro" id="IPR019920">
    <property type="entry name" value="F420-binding_dom_put"/>
</dbReference>
<organism evidence="3 4">
    <name type="scientific">Asanoa hainanensis</name>
    <dbReference type="NCBI Taxonomy" id="560556"/>
    <lineage>
        <taxon>Bacteria</taxon>
        <taxon>Bacillati</taxon>
        <taxon>Actinomycetota</taxon>
        <taxon>Actinomycetes</taxon>
        <taxon>Micromonosporales</taxon>
        <taxon>Micromonosporaceae</taxon>
        <taxon>Asanoa</taxon>
    </lineage>
</organism>
<dbReference type="EMBL" id="FZPH01000001">
    <property type="protein sequence ID" value="SNS73655.1"/>
    <property type="molecule type" value="Genomic_DNA"/>
</dbReference>
<evidence type="ECO:0000259" key="2">
    <source>
        <dbReference type="Pfam" id="PF01243"/>
    </source>
</evidence>
<evidence type="ECO:0000256" key="1">
    <source>
        <dbReference type="ARBA" id="ARBA00023002"/>
    </source>
</evidence>
<dbReference type="Proteomes" id="UP000198362">
    <property type="component" value="Unassembled WGS sequence"/>
</dbReference>
<dbReference type="Pfam" id="PF01243">
    <property type="entry name" value="PNPOx_N"/>
    <property type="match status" value="1"/>
</dbReference>
<reference evidence="3 4" key="1">
    <citation type="submission" date="2017-06" db="EMBL/GenBank/DDBJ databases">
        <authorList>
            <person name="Kim H.J."/>
            <person name="Triplett B.A."/>
        </authorList>
    </citation>
    <scope>NUCLEOTIDE SEQUENCE [LARGE SCALE GENOMIC DNA]</scope>
    <source>
        <strain evidence="3 4">CGMCC 4.5593</strain>
    </source>
</reference>
<dbReference type="InterPro" id="IPR052019">
    <property type="entry name" value="F420H2_bilvrd_red/Heme_oxyg"/>
</dbReference>
<keyword evidence="1" id="KW-0560">Oxidoreductase</keyword>